<dbReference type="OrthoDB" id="422910at2759"/>
<feature type="compositionally biased region" description="Basic and acidic residues" evidence="1">
    <location>
        <begin position="1383"/>
        <end position="1409"/>
    </location>
</feature>
<protein>
    <submittedName>
        <fullName evidence="2">Uncharacterized protein</fullName>
    </submittedName>
</protein>
<feature type="region of interest" description="Disordered" evidence="1">
    <location>
        <begin position="1381"/>
        <end position="1410"/>
    </location>
</feature>
<evidence type="ECO:0000313" key="3">
    <source>
        <dbReference type="Proteomes" id="UP000604046"/>
    </source>
</evidence>
<evidence type="ECO:0000313" key="2">
    <source>
        <dbReference type="EMBL" id="CAE7203902.1"/>
    </source>
</evidence>
<sequence>MFHFVGRGERQESCRLLLFDRKLKLQNCSTGELLELPDGAEVSPEECSVLLPPKEDEQDASTVPLQDFFQMSLGTDEDGECSVLKEGKTLTSWEALKGARDTVALEFRLLTEKPVKWQTECYLFHVPLCQVPASSVRFPLRRFIDALGGAKRKNFIGGSINTWRSFVQKHFVLRAPDDEEQEACQHISKSSWSGLMRSAKKRKQGEEQEEAGEQYEAHCSVFALLALLSSFAVSLRSTSSWNLPDQIVSDKARSMLKALLWHFLDKEFSREADVEEDGVDFVVEWRKVEGQVMLNWHKLCESEQCLVKMFPKEEEEIELTRALLRLREQESSNRVSAGRRRGCKELLSFLFLVLSDCVEASLRSKLWCETRVEQLVQLRTATEVVLCTCVPSFVFECPDLKTRTARGYRRVSWGFREAIVDKTKNANMQGTSTVEAAQEIMVEGRAATRSHRGDRFLRPERYNYLKAGEELMKDCSLVSLAADAVSVGSDHILNCFLWHPLQKKAVHCPPQVQKQLKTYDLFQEDGALWTGKTAEFMKKREDETRENKARRLRVKTESKDRLPTFMWMQCVQASLRSVGLKFQDFVEVATSERAGGSMPRTLVVATDQEALQITAMNFLKHHRKLCSIHIYDPMHRRQNDTILALGESGCLRRASMNLSLYNIKFGPWLKGGWFRQLQETGEKLRQMQPNDPLLMHFWPEILKDRAFLLEDSQEGRKLFLATLRSQQFLTSKGPKASLSKFNAFSEAHRLLDEHWSSQAFVMTATCLLQGWVSYADQLWCPEECIGQLGEASTSRNTAKKEAKAALDKMRNASVNSLHSMTKYINDAEVKLESRLIAAVLAPESKAAAQMLVDMRGPEQTLAYFVSWAEGGWLETACEHLGLLEDLASLNRIGFHMQWTEVPGEGQLEYERATTENLFSFLKSLLKYRAGSNLWHTCGQGACAGLLSDEPALLQSRLLWFKEICEAEEEVKQTGNLAAQNLLKDSMLQEIFQQNVIRFLKEEGFARVAPKLEEVLQATFSSLLNTKLVEDANKFQREKEDRGNNSKTVSMAEAWHTVSQHKVLESYSREEVRASKNWRVPASWSIEDICRENVRRTENKTMAEKADFDFLSRVTGQVSWPSFTPETEQRLICNLALLVHIHKLGKKWDMAEKAWLSGLVQTGSVLQWQEKPHYVVRTYPQGLLLWPLLETGDNRLVFQKPLKKLVWGFVFSLEKCKIQLLTPCAPMEAVRGQKAGIQLVGGAWQPLLQNLMDSGFKGMNESQLKKLNCLLGHEEPEAQQENQEVALAVHLLVNEDPTLTEKDVLDRIEVRNTERDFPVEGMTEELADVIKDTLRVQDQEKIINNLKKKAAAPSKVAEWAKASYQKSYDKIPMEKVQAAILQKQKKEKESTQRKGSKRKEVENSEVEKKTQIRKYAKRDQDVDKQLHLHLPPDVACDTDDDNGRWRLTHKLKGAKRQKSLSWTMAGHSQAAAAALLQAFKWHKEQTGEDMPVKTQKLVDKWQNVSTSASRPQSSLVAPELSSSSKSRAP</sequence>
<feature type="region of interest" description="Disordered" evidence="1">
    <location>
        <begin position="1501"/>
        <end position="1528"/>
    </location>
</feature>
<evidence type="ECO:0000256" key="1">
    <source>
        <dbReference type="SAM" id="MobiDB-lite"/>
    </source>
</evidence>
<comment type="caution">
    <text evidence="2">The sequence shown here is derived from an EMBL/GenBank/DDBJ whole genome shotgun (WGS) entry which is preliminary data.</text>
</comment>
<dbReference type="EMBL" id="CAJNDS010000415">
    <property type="protein sequence ID" value="CAE7203902.1"/>
    <property type="molecule type" value="Genomic_DNA"/>
</dbReference>
<reference evidence="2" key="1">
    <citation type="submission" date="2021-02" db="EMBL/GenBank/DDBJ databases">
        <authorList>
            <person name="Dougan E. K."/>
            <person name="Rhodes N."/>
            <person name="Thang M."/>
            <person name="Chan C."/>
        </authorList>
    </citation>
    <scope>NUCLEOTIDE SEQUENCE</scope>
</reference>
<feature type="compositionally biased region" description="Polar residues" evidence="1">
    <location>
        <begin position="1501"/>
        <end position="1511"/>
    </location>
</feature>
<proteinExistence type="predicted"/>
<accession>A0A812JF79</accession>
<dbReference type="Proteomes" id="UP000604046">
    <property type="component" value="Unassembled WGS sequence"/>
</dbReference>
<gene>
    <name evidence="2" type="ORF">SNAT2548_LOCUS6294</name>
</gene>
<keyword evidence="3" id="KW-1185">Reference proteome</keyword>
<name>A0A812JF79_9DINO</name>
<feature type="compositionally biased region" description="Low complexity" evidence="1">
    <location>
        <begin position="1512"/>
        <end position="1528"/>
    </location>
</feature>
<organism evidence="2 3">
    <name type="scientific">Symbiodinium natans</name>
    <dbReference type="NCBI Taxonomy" id="878477"/>
    <lineage>
        <taxon>Eukaryota</taxon>
        <taxon>Sar</taxon>
        <taxon>Alveolata</taxon>
        <taxon>Dinophyceae</taxon>
        <taxon>Suessiales</taxon>
        <taxon>Symbiodiniaceae</taxon>
        <taxon>Symbiodinium</taxon>
    </lineage>
</organism>